<accession>A0A8S5UXK2</accession>
<dbReference type="Pfam" id="PF11090">
    <property type="entry name" value="Phage_T7_Gp13"/>
    <property type="match status" value="1"/>
</dbReference>
<name>A0A8S5UXK2_9CAUD</name>
<proteinExistence type="predicted"/>
<organism evidence="1">
    <name type="scientific">Podoviridae sp. ctW0z17</name>
    <dbReference type="NCBI Taxonomy" id="2825254"/>
    <lineage>
        <taxon>Viruses</taxon>
        <taxon>Duplodnaviria</taxon>
        <taxon>Heunggongvirae</taxon>
        <taxon>Uroviricota</taxon>
        <taxon>Caudoviricetes</taxon>
    </lineage>
</organism>
<reference evidence="1" key="1">
    <citation type="journal article" date="2021" name="Proc. Natl. Acad. Sci. U.S.A.">
        <title>A Catalog of Tens of Thousands of Viruses from Human Metagenomes Reveals Hidden Associations with Chronic Diseases.</title>
        <authorList>
            <person name="Tisza M.J."/>
            <person name="Buck C.B."/>
        </authorList>
    </citation>
    <scope>NUCLEOTIDE SEQUENCE</scope>
    <source>
        <strain evidence="1">CtW0z17</strain>
    </source>
</reference>
<evidence type="ECO:0000313" key="1">
    <source>
        <dbReference type="EMBL" id="DAF99215.1"/>
    </source>
</evidence>
<dbReference type="EMBL" id="BK016161">
    <property type="protein sequence ID" value="DAF99215.1"/>
    <property type="molecule type" value="Genomic_DNA"/>
</dbReference>
<dbReference type="InterPro" id="IPR020335">
    <property type="entry name" value="Phage_T7_Gp13"/>
</dbReference>
<sequence length="156" mass="18021">MAKYEFVKPTRADAEYIATNLKPDNYSELFCAIGPNALDDILDGLKHSDEIGCLHINGVPAAVYGVRKASIMSDEGRVWLLMTKETENHKVFVGRQTKKAVRGLLKRYDRLYNWVNVGNYNIMRWLKWLGAEIHEPAPHGVYNLPHHFFEFRKDDE</sequence>
<protein>
    <submittedName>
        <fullName evidence="1">Putative acetyltransferase, RimI, Acetyltransferase, Listeria innocua</fullName>
    </submittedName>
</protein>